<comment type="caution">
    <text evidence="2">The sequence shown here is derived from an EMBL/GenBank/DDBJ whole genome shotgun (WGS) entry which is preliminary data.</text>
</comment>
<feature type="signal peptide" evidence="1">
    <location>
        <begin position="1"/>
        <end position="25"/>
    </location>
</feature>
<evidence type="ECO:0000313" key="2">
    <source>
        <dbReference type="EMBL" id="CAE7496808.1"/>
    </source>
</evidence>
<dbReference type="OrthoDB" id="435912at2759"/>
<dbReference type="Proteomes" id="UP000601435">
    <property type="component" value="Unassembled WGS sequence"/>
</dbReference>
<name>A0A812SZ54_9DINO</name>
<keyword evidence="1" id="KW-0732">Signal</keyword>
<protein>
    <submittedName>
        <fullName evidence="2">Set5 protein</fullName>
    </submittedName>
</protein>
<reference evidence="2" key="1">
    <citation type="submission" date="2021-02" db="EMBL/GenBank/DDBJ databases">
        <authorList>
            <person name="Dougan E. K."/>
            <person name="Rhodes N."/>
            <person name="Thang M."/>
            <person name="Chan C."/>
        </authorList>
    </citation>
    <scope>NUCLEOTIDE SEQUENCE</scope>
</reference>
<dbReference type="AlphaFoldDB" id="A0A812SZ54"/>
<evidence type="ECO:0000256" key="1">
    <source>
        <dbReference type="SAM" id="SignalP"/>
    </source>
</evidence>
<dbReference type="PROSITE" id="PS51257">
    <property type="entry name" value="PROKAR_LIPOPROTEIN"/>
    <property type="match status" value="1"/>
</dbReference>
<sequence length="462" mass="50193">MQRPRGDLVAVNALWMVGHVQSVLACEIRLQSLNLEDFMAPRHEVHPDIFTLSGTWPGGPLGPLVAFRTDDRPGAPEAEGLQRARSVQLASVATPLACSIQRSLPDPPTGLTGLWDHGLKRCPIAEAAFLEWWSLMESKSKATVMARNVQLQESFGHAKAEADGSRVSSVLLCCIAGLLVLSKAESRLPSVDGKKSGDWLPSCLAELLSTANSCWEALDLQHASTRRTLLVAKPLCQHLVVQGTGDEWQKFADFVDECFSRKAEMSPNALRSVVRKPCDVAGCSCVAVCRVRKHDAYGPAGFRCYRHKTALQSRVRRQCDVAGCTSVAVRRVCKHDAHGPAGLRCDHHRKRLQGVRRRCEVAGCTSKAARLVLRDDVHGPAGFRCEVHGGRPTCTVPGCKRSSSGIVCKADHLGPSGLRCKAHGAQRCTITGCHRQAKCNSPEDLLGPAGRRCPQHSAVWPK</sequence>
<evidence type="ECO:0000313" key="3">
    <source>
        <dbReference type="Proteomes" id="UP000601435"/>
    </source>
</evidence>
<feature type="chain" id="PRO_5032922554" evidence="1">
    <location>
        <begin position="26"/>
        <end position="462"/>
    </location>
</feature>
<gene>
    <name evidence="2" type="primary">set5</name>
    <name evidence="2" type="ORF">SNEC2469_LOCUS14133</name>
</gene>
<feature type="non-terminal residue" evidence="2">
    <location>
        <position position="462"/>
    </location>
</feature>
<proteinExistence type="predicted"/>
<keyword evidence="3" id="KW-1185">Reference proteome</keyword>
<accession>A0A812SZ54</accession>
<dbReference type="EMBL" id="CAJNJA010022614">
    <property type="protein sequence ID" value="CAE7496808.1"/>
    <property type="molecule type" value="Genomic_DNA"/>
</dbReference>
<organism evidence="2 3">
    <name type="scientific">Symbiodinium necroappetens</name>
    <dbReference type="NCBI Taxonomy" id="1628268"/>
    <lineage>
        <taxon>Eukaryota</taxon>
        <taxon>Sar</taxon>
        <taxon>Alveolata</taxon>
        <taxon>Dinophyceae</taxon>
        <taxon>Suessiales</taxon>
        <taxon>Symbiodiniaceae</taxon>
        <taxon>Symbiodinium</taxon>
    </lineage>
</organism>